<feature type="non-terminal residue" evidence="2">
    <location>
        <position position="83"/>
    </location>
</feature>
<gene>
    <name evidence="2" type="ORF">S03H2_18018</name>
</gene>
<name>X1ESL5_9ZZZZ</name>
<comment type="caution">
    <text evidence="2">The sequence shown here is derived from an EMBL/GenBank/DDBJ whole genome shotgun (WGS) entry which is preliminary data.</text>
</comment>
<proteinExistence type="predicted"/>
<keyword evidence="1" id="KW-0472">Membrane</keyword>
<keyword evidence="1" id="KW-1133">Transmembrane helix</keyword>
<protein>
    <recommendedName>
        <fullName evidence="3">EamA domain-containing protein</fullName>
    </recommendedName>
</protein>
<reference evidence="2" key="1">
    <citation type="journal article" date="2014" name="Front. Microbiol.">
        <title>High frequency of phylogenetically diverse reductive dehalogenase-homologous genes in deep subseafloor sedimentary metagenomes.</title>
        <authorList>
            <person name="Kawai M."/>
            <person name="Futagami T."/>
            <person name="Toyoda A."/>
            <person name="Takaki Y."/>
            <person name="Nishi S."/>
            <person name="Hori S."/>
            <person name="Arai W."/>
            <person name="Tsubouchi T."/>
            <person name="Morono Y."/>
            <person name="Uchiyama I."/>
            <person name="Ito T."/>
            <person name="Fujiyama A."/>
            <person name="Inagaki F."/>
            <person name="Takami H."/>
        </authorList>
    </citation>
    <scope>NUCLEOTIDE SEQUENCE</scope>
    <source>
        <strain evidence="2">Expedition CK06-06</strain>
    </source>
</reference>
<dbReference type="EMBL" id="BARU01009324">
    <property type="protein sequence ID" value="GAH35542.1"/>
    <property type="molecule type" value="Genomic_DNA"/>
</dbReference>
<feature type="transmembrane region" description="Helical" evidence="1">
    <location>
        <begin position="42"/>
        <end position="64"/>
    </location>
</feature>
<evidence type="ECO:0000313" key="2">
    <source>
        <dbReference type="EMBL" id="GAH35542.1"/>
    </source>
</evidence>
<dbReference type="AlphaFoldDB" id="X1ESL5"/>
<keyword evidence="1" id="KW-0812">Transmembrane</keyword>
<organism evidence="2">
    <name type="scientific">marine sediment metagenome</name>
    <dbReference type="NCBI Taxonomy" id="412755"/>
    <lineage>
        <taxon>unclassified sequences</taxon>
        <taxon>metagenomes</taxon>
        <taxon>ecological metagenomes</taxon>
    </lineage>
</organism>
<dbReference type="Gene3D" id="1.10.3730.20">
    <property type="match status" value="1"/>
</dbReference>
<sequence length="83" mass="8784">MAGAVIMLIIAVSLGAAGQMCLKYGVNLLGQGASPLVVLKGIFTPYVFSGFVLYAVSSLFYLIALSRLELSFAYPFVALSFVI</sequence>
<evidence type="ECO:0000256" key="1">
    <source>
        <dbReference type="SAM" id="Phobius"/>
    </source>
</evidence>
<accession>X1ESL5</accession>
<evidence type="ECO:0008006" key="3">
    <source>
        <dbReference type="Google" id="ProtNLM"/>
    </source>
</evidence>